<keyword evidence="2" id="KW-0808">Transferase</keyword>
<dbReference type="CDD" id="cd02440">
    <property type="entry name" value="AdoMet_MTases"/>
    <property type="match status" value="1"/>
</dbReference>
<evidence type="ECO:0000313" key="5">
    <source>
        <dbReference type="Proteomes" id="UP000038011"/>
    </source>
</evidence>
<dbReference type="GO" id="GO:0032259">
    <property type="term" value="P:methylation"/>
    <property type="evidence" value="ECO:0007669"/>
    <property type="project" value="UniProtKB-KW"/>
</dbReference>
<dbReference type="SMART" id="SM00418">
    <property type="entry name" value="HTH_ARSR"/>
    <property type="match status" value="1"/>
</dbReference>
<dbReference type="InterPro" id="IPR001845">
    <property type="entry name" value="HTH_ArsR_DNA-bd_dom"/>
</dbReference>
<dbReference type="PATRIC" id="fig|1514904.3.peg.3327"/>
<dbReference type="RefSeq" id="WP_053998543.1">
    <property type="nucleotide sequence ID" value="NZ_JXMU01000008.1"/>
</dbReference>
<proteinExistence type="predicted"/>
<evidence type="ECO:0000256" key="1">
    <source>
        <dbReference type="ARBA" id="ARBA00022603"/>
    </source>
</evidence>
<dbReference type="InterPro" id="IPR036390">
    <property type="entry name" value="WH_DNA-bd_sf"/>
</dbReference>
<dbReference type="PROSITE" id="PS50987">
    <property type="entry name" value="HTH_ARSR_2"/>
    <property type="match status" value="1"/>
</dbReference>
<dbReference type="InterPro" id="IPR036388">
    <property type="entry name" value="WH-like_DNA-bd_sf"/>
</dbReference>
<dbReference type="Proteomes" id="UP000038011">
    <property type="component" value="Unassembled WGS sequence"/>
</dbReference>
<comment type="caution">
    <text evidence="4">The sequence shown here is derived from an EMBL/GenBank/DDBJ whole genome shotgun (WGS) entry which is preliminary data.</text>
</comment>
<dbReference type="AlphaFoldDB" id="A0A0N1J6G9"/>
<dbReference type="InterPro" id="IPR051052">
    <property type="entry name" value="Diverse_substrate_MTase"/>
</dbReference>
<dbReference type="STRING" id="1514904.SU32_06470"/>
<feature type="domain" description="HTH arsR-type" evidence="3">
    <location>
        <begin position="1"/>
        <end position="94"/>
    </location>
</feature>
<keyword evidence="1" id="KW-0489">Methyltransferase</keyword>
<dbReference type="PANTHER" id="PTHR44942">
    <property type="entry name" value="METHYLTRANSF_11 DOMAIN-CONTAINING PROTEIN"/>
    <property type="match status" value="1"/>
</dbReference>
<name>A0A0N1J6G9_9HYPH</name>
<dbReference type="InterPro" id="IPR029063">
    <property type="entry name" value="SAM-dependent_MTases_sf"/>
</dbReference>
<dbReference type="SUPFAM" id="SSF46785">
    <property type="entry name" value="Winged helix' DNA-binding domain"/>
    <property type="match status" value="1"/>
</dbReference>
<organism evidence="4 5">
    <name type="scientific">Ahrensia marina</name>
    <dbReference type="NCBI Taxonomy" id="1514904"/>
    <lineage>
        <taxon>Bacteria</taxon>
        <taxon>Pseudomonadati</taxon>
        <taxon>Pseudomonadota</taxon>
        <taxon>Alphaproteobacteria</taxon>
        <taxon>Hyphomicrobiales</taxon>
        <taxon>Ahrensiaceae</taxon>
        <taxon>Ahrensia</taxon>
    </lineage>
</organism>
<dbReference type="Pfam" id="PF13847">
    <property type="entry name" value="Methyltransf_31"/>
    <property type="match status" value="1"/>
</dbReference>
<dbReference type="PANTHER" id="PTHR44942:SF4">
    <property type="entry name" value="METHYLTRANSFERASE TYPE 11 DOMAIN-CONTAINING PROTEIN"/>
    <property type="match status" value="1"/>
</dbReference>
<dbReference type="OrthoDB" id="9789575at2"/>
<evidence type="ECO:0000256" key="2">
    <source>
        <dbReference type="ARBA" id="ARBA00022679"/>
    </source>
</evidence>
<gene>
    <name evidence="4" type="ORF">SU32_06470</name>
</gene>
<evidence type="ECO:0000259" key="3">
    <source>
        <dbReference type="PROSITE" id="PS50987"/>
    </source>
</evidence>
<dbReference type="Gene3D" id="3.40.50.150">
    <property type="entry name" value="Vaccinia Virus protein VP39"/>
    <property type="match status" value="1"/>
</dbReference>
<dbReference type="CDD" id="cd00090">
    <property type="entry name" value="HTH_ARSR"/>
    <property type="match status" value="1"/>
</dbReference>
<sequence>MFQIDPYVDCLKSIAEPSRLRILRLLADGDLTVSDLTAILGQSQPRVSRHLKLLIDAQLINRWQEGSWALFRLVSSGAKADLVQSLLRAIDPADPVVQRDLERLEAVKQKRRAAAAEYFAKNAESWDKLRMLHAADGDVEKALLEITGKGPFNNMLDIGTGTGRMLELFAPYYRSAVGIDASREMLGVARSNLEAAELSNVEVRLGDIYNMPVERNAYDLIVIHQVLHYLDDPAAAMREAMRSLSPSGRLVVVDFAPHEMEFLRQEHQHQRLGFETNTVEGWFKEAGLQTIAAKAIKSSGGGDGSPLTVMIWAGEDKRIEIADTANVENIA</sequence>
<dbReference type="EMBL" id="JXMU01000008">
    <property type="protein sequence ID" value="KPB01724.1"/>
    <property type="molecule type" value="Genomic_DNA"/>
</dbReference>
<dbReference type="GO" id="GO:0003700">
    <property type="term" value="F:DNA-binding transcription factor activity"/>
    <property type="evidence" value="ECO:0007669"/>
    <property type="project" value="InterPro"/>
</dbReference>
<dbReference type="SUPFAM" id="SSF53335">
    <property type="entry name" value="S-adenosyl-L-methionine-dependent methyltransferases"/>
    <property type="match status" value="1"/>
</dbReference>
<dbReference type="InterPro" id="IPR025714">
    <property type="entry name" value="Methyltranfer_dom"/>
</dbReference>
<reference evidence="4 5" key="1">
    <citation type="submission" date="2015-01" db="EMBL/GenBank/DDBJ databases">
        <title>Ahrensia donghaiensis sp. nov., a novel dimethylsulphoniopropionate-cleavage bacterium isolated from seawater and emended descriptions of the genus Ahrensia and Ahrensia kielensis.</title>
        <authorList>
            <person name="Liu J."/>
        </authorList>
    </citation>
    <scope>NUCLEOTIDE SEQUENCE [LARGE SCALE GENOMIC DNA]</scope>
    <source>
        <strain evidence="4 5">LZD062</strain>
    </source>
</reference>
<dbReference type="Pfam" id="PF01022">
    <property type="entry name" value="HTH_5"/>
    <property type="match status" value="1"/>
</dbReference>
<protein>
    <submittedName>
        <fullName evidence="4">ArsR family transcriptional regulator</fullName>
    </submittedName>
</protein>
<accession>A0A0N1J6G9</accession>
<keyword evidence="5" id="KW-1185">Reference proteome</keyword>
<dbReference type="PRINTS" id="PR00778">
    <property type="entry name" value="HTHARSR"/>
</dbReference>
<evidence type="ECO:0000313" key="4">
    <source>
        <dbReference type="EMBL" id="KPB01724.1"/>
    </source>
</evidence>
<dbReference type="NCBIfam" id="NF033788">
    <property type="entry name" value="HTH_metalloreg"/>
    <property type="match status" value="1"/>
</dbReference>
<dbReference type="Gene3D" id="1.10.10.10">
    <property type="entry name" value="Winged helix-like DNA-binding domain superfamily/Winged helix DNA-binding domain"/>
    <property type="match status" value="1"/>
</dbReference>
<dbReference type="GO" id="GO:0008757">
    <property type="term" value="F:S-adenosylmethionine-dependent methyltransferase activity"/>
    <property type="evidence" value="ECO:0007669"/>
    <property type="project" value="InterPro"/>
</dbReference>
<dbReference type="InterPro" id="IPR011991">
    <property type="entry name" value="ArsR-like_HTH"/>
</dbReference>